<reference evidence="7 8" key="1">
    <citation type="submission" date="2018-01" db="EMBL/GenBank/DDBJ databases">
        <title>Harnessing the power of phylogenomics to disentangle the directionality and signatures of interkingdom host jumping in the parasitic fungal genus Tolypocladium.</title>
        <authorList>
            <person name="Quandt C.A."/>
            <person name="Patterson W."/>
            <person name="Spatafora J.W."/>
        </authorList>
    </citation>
    <scope>NUCLEOTIDE SEQUENCE [LARGE SCALE GENOMIC DNA]</scope>
    <source>
        <strain evidence="7 8">NRBC 100945</strain>
    </source>
</reference>
<comment type="caution">
    <text evidence="7">The sequence shown here is derived from an EMBL/GenBank/DDBJ whole genome shotgun (WGS) entry which is preliminary data.</text>
</comment>
<dbReference type="OrthoDB" id="424974at2759"/>
<feature type="compositionally biased region" description="Low complexity" evidence="5">
    <location>
        <begin position="120"/>
        <end position="142"/>
    </location>
</feature>
<dbReference type="PROSITE" id="PS50048">
    <property type="entry name" value="ZN2_CY6_FUNGAL_2"/>
    <property type="match status" value="1"/>
</dbReference>
<dbReference type="GO" id="GO:0005634">
    <property type="term" value="C:nucleus"/>
    <property type="evidence" value="ECO:0007669"/>
    <property type="project" value="TreeGrafter"/>
</dbReference>
<dbReference type="InterPro" id="IPR001138">
    <property type="entry name" value="Zn2Cys6_DnaBD"/>
</dbReference>
<accession>A0A2S4KLI7</accession>
<dbReference type="InterPro" id="IPR007219">
    <property type="entry name" value="XnlR_reg_dom"/>
</dbReference>
<evidence type="ECO:0000256" key="3">
    <source>
        <dbReference type="ARBA" id="ARBA00023163"/>
    </source>
</evidence>
<keyword evidence="3" id="KW-0804">Transcription</keyword>
<proteinExistence type="predicted"/>
<keyword evidence="2" id="KW-0805">Transcription regulation</keyword>
<protein>
    <submittedName>
        <fullName evidence="7">Fungal transcription factor</fullName>
    </submittedName>
</protein>
<gene>
    <name evidence="7" type="ORF">TPAR_08789</name>
</gene>
<evidence type="ECO:0000313" key="8">
    <source>
        <dbReference type="Proteomes" id="UP000237481"/>
    </source>
</evidence>
<dbReference type="InterPro" id="IPR036864">
    <property type="entry name" value="Zn2-C6_fun-type_DNA-bd_sf"/>
</dbReference>
<dbReference type="Gene3D" id="4.10.240.10">
    <property type="entry name" value="Zn(2)-C6 fungal-type DNA-binding domain"/>
    <property type="match status" value="1"/>
</dbReference>
<dbReference type="Pfam" id="PF04082">
    <property type="entry name" value="Fungal_trans"/>
    <property type="match status" value="1"/>
</dbReference>
<feature type="region of interest" description="Disordered" evidence="5">
    <location>
        <begin position="55"/>
        <end position="158"/>
    </location>
</feature>
<dbReference type="GO" id="GO:0006351">
    <property type="term" value="P:DNA-templated transcription"/>
    <property type="evidence" value="ECO:0007669"/>
    <property type="project" value="InterPro"/>
</dbReference>
<keyword evidence="4" id="KW-0539">Nucleus</keyword>
<evidence type="ECO:0000256" key="2">
    <source>
        <dbReference type="ARBA" id="ARBA00023015"/>
    </source>
</evidence>
<organism evidence="7 8">
    <name type="scientific">Tolypocladium paradoxum</name>
    <dbReference type="NCBI Taxonomy" id="94208"/>
    <lineage>
        <taxon>Eukaryota</taxon>
        <taxon>Fungi</taxon>
        <taxon>Dikarya</taxon>
        <taxon>Ascomycota</taxon>
        <taxon>Pezizomycotina</taxon>
        <taxon>Sordariomycetes</taxon>
        <taxon>Hypocreomycetidae</taxon>
        <taxon>Hypocreales</taxon>
        <taxon>Ophiocordycipitaceae</taxon>
        <taxon>Tolypocladium</taxon>
    </lineage>
</organism>
<dbReference type="GO" id="GO:0000978">
    <property type="term" value="F:RNA polymerase II cis-regulatory region sequence-specific DNA binding"/>
    <property type="evidence" value="ECO:0007669"/>
    <property type="project" value="TreeGrafter"/>
</dbReference>
<dbReference type="EMBL" id="PKSG01001110">
    <property type="protein sequence ID" value="POR31023.1"/>
    <property type="molecule type" value="Genomic_DNA"/>
</dbReference>
<dbReference type="STRING" id="94208.A0A2S4KLI7"/>
<evidence type="ECO:0000259" key="6">
    <source>
        <dbReference type="PROSITE" id="PS50048"/>
    </source>
</evidence>
<dbReference type="AlphaFoldDB" id="A0A2S4KLI7"/>
<feature type="compositionally biased region" description="Polar residues" evidence="5">
    <location>
        <begin position="108"/>
        <end position="119"/>
    </location>
</feature>
<dbReference type="SMART" id="SM00066">
    <property type="entry name" value="GAL4"/>
    <property type="match status" value="1"/>
</dbReference>
<dbReference type="PANTHER" id="PTHR47424:SF4">
    <property type="entry name" value="ZN(II)2CYS6 TRANSCRIPTION FACTOR (EUROFUNG)"/>
    <property type="match status" value="1"/>
</dbReference>
<name>A0A2S4KLI7_9HYPO</name>
<feature type="region of interest" description="Disordered" evidence="5">
    <location>
        <begin position="204"/>
        <end position="232"/>
    </location>
</feature>
<dbReference type="PANTHER" id="PTHR47424">
    <property type="entry name" value="REGULATORY PROTEIN GAL4"/>
    <property type="match status" value="1"/>
</dbReference>
<dbReference type="GO" id="GO:0000435">
    <property type="term" value="P:positive regulation of transcription from RNA polymerase II promoter by galactose"/>
    <property type="evidence" value="ECO:0007669"/>
    <property type="project" value="TreeGrafter"/>
</dbReference>
<evidence type="ECO:0000313" key="7">
    <source>
        <dbReference type="EMBL" id="POR31023.1"/>
    </source>
</evidence>
<evidence type="ECO:0000256" key="4">
    <source>
        <dbReference type="ARBA" id="ARBA00023242"/>
    </source>
</evidence>
<dbReference type="SUPFAM" id="SSF57701">
    <property type="entry name" value="Zn2/Cys6 DNA-binding domain"/>
    <property type="match status" value="1"/>
</dbReference>
<keyword evidence="8" id="KW-1185">Reference proteome</keyword>
<dbReference type="Proteomes" id="UP000237481">
    <property type="component" value="Unassembled WGS sequence"/>
</dbReference>
<feature type="compositionally biased region" description="Basic and acidic residues" evidence="5">
    <location>
        <begin position="55"/>
        <end position="72"/>
    </location>
</feature>
<dbReference type="SMART" id="SM00906">
    <property type="entry name" value="Fungal_trans"/>
    <property type="match status" value="1"/>
</dbReference>
<evidence type="ECO:0000256" key="1">
    <source>
        <dbReference type="ARBA" id="ARBA00022723"/>
    </source>
</evidence>
<dbReference type="GO" id="GO:0000981">
    <property type="term" value="F:DNA-binding transcription factor activity, RNA polymerase II-specific"/>
    <property type="evidence" value="ECO:0007669"/>
    <property type="project" value="InterPro"/>
</dbReference>
<dbReference type="CDD" id="cd12148">
    <property type="entry name" value="fungal_TF_MHR"/>
    <property type="match status" value="1"/>
</dbReference>
<sequence length="732" mass="79932">MASAPGPAGVPPTGLHRTKRLKIDVACDTCRARKVKCDGVRPACGNCSKRFGRGDKCKYGDDGEGMPVRDKPSAPPSGTQRPPRPAATHVRLAAREPTQLSPRPGAYFTTQAQPSRQTVASLSPAGPAAGPAAGRPAALKPATDGSDVASTAPADTSPSVIDSMTAVVDEGVSTGEYFGSSSAGSFTAQIKAAIGLRLGQTHPVASRHNAAPGPATLSPLRRSGMHSTASDVLPPRRQADHLMGVYWFYVDPLYPFLDRRKWEVFYANLFAGTPMETDERIFVATLNVIFAMSTQLVESLTPEKRDETSNVYFRRAQDLLDLNLWDQGSLELVQYLLLTSQYLQSTNHPHQTWMIVGSAVRIAQGLGLHLPETSADQTTPARRELIRRVWHGCVLMDRMVSLTHGRPAMVSEHLALAVPLPTTSWGTEPDESGLLTEASFFVKSAELYEITHKVILAFYSGGPGPRPRSAVQLEKQDADLGVVMQLDGAMSKWEDSLPNHLVLSDPSVMTNEVAYRQAVILRIRFLHARMFLLRPVLARVCLHQASAGSSRPYDNLQNRVMQQCAYFCVDTAQCIIGLLLKYQATDGTVGLLPAWWYRVYYVFSAATVLIAAKLRADMFPPEEVNRAWNQAMEVLQAHEELGQSPKRCVAALQILASKIVPSVPGTAARNSVVASTQDMEPPDQRPVLGTLPQVADDQQFAPFPDLDLGDLTFEIDDFSWLNDMNAWGLLNE</sequence>
<evidence type="ECO:0000256" key="5">
    <source>
        <dbReference type="SAM" id="MobiDB-lite"/>
    </source>
</evidence>
<keyword evidence="1" id="KW-0479">Metal-binding</keyword>
<feature type="domain" description="Zn(2)-C6 fungal-type" evidence="6">
    <location>
        <begin position="26"/>
        <end position="59"/>
    </location>
</feature>
<dbReference type="CDD" id="cd00067">
    <property type="entry name" value="GAL4"/>
    <property type="match status" value="1"/>
</dbReference>
<dbReference type="Pfam" id="PF00172">
    <property type="entry name" value="Zn_clus"/>
    <property type="match status" value="1"/>
</dbReference>
<dbReference type="GO" id="GO:0008270">
    <property type="term" value="F:zinc ion binding"/>
    <property type="evidence" value="ECO:0007669"/>
    <property type="project" value="InterPro"/>
</dbReference>
<dbReference type="InterPro" id="IPR051127">
    <property type="entry name" value="Fungal_SecMet_Regulators"/>
</dbReference>